<dbReference type="PANTHER" id="PTHR12526:SF630">
    <property type="entry name" value="GLYCOSYLTRANSFERASE"/>
    <property type="match status" value="1"/>
</dbReference>
<dbReference type="PANTHER" id="PTHR12526">
    <property type="entry name" value="GLYCOSYLTRANSFERASE"/>
    <property type="match status" value="1"/>
</dbReference>
<dbReference type="Gene3D" id="3.40.50.2000">
    <property type="entry name" value="Glycogen Phosphorylase B"/>
    <property type="match status" value="2"/>
</dbReference>
<dbReference type="RefSeq" id="WP_323737668.1">
    <property type="nucleotide sequence ID" value="NZ_CP112932.1"/>
</dbReference>
<keyword evidence="3" id="KW-1185">Reference proteome</keyword>
<protein>
    <submittedName>
        <fullName evidence="2">Glycosyltransferase family 4 protein</fullName>
    </submittedName>
</protein>
<dbReference type="SUPFAM" id="SSF53756">
    <property type="entry name" value="UDP-Glycosyltransferase/glycogen phosphorylase"/>
    <property type="match status" value="1"/>
</dbReference>
<feature type="domain" description="Glycosyl transferase family 1" evidence="1">
    <location>
        <begin position="183"/>
        <end position="330"/>
    </location>
</feature>
<dbReference type="InterPro" id="IPR001296">
    <property type="entry name" value="Glyco_trans_1"/>
</dbReference>
<name>A0ABZ0UUR8_9RICK</name>
<organism evidence="2 3">
    <name type="scientific">Candidatus Trichorickettsia mobilis</name>
    <dbReference type="NCBI Taxonomy" id="1346319"/>
    <lineage>
        <taxon>Bacteria</taxon>
        <taxon>Pseudomonadati</taxon>
        <taxon>Pseudomonadota</taxon>
        <taxon>Alphaproteobacteria</taxon>
        <taxon>Rickettsiales</taxon>
        <taxon>Rickettsiaceae</taxon>
        <taxon>Rickettsieae</taxon>
        <taxon>Candidatus Trichorickettsia</taxon>
    </lineage>
</organism>
<dbReference type="EMBL" id="CP112932">
    <property type="protein sequence ID" value="WPY00837.1"/>
    <property type="molecule type" value="Genomic_DNA"/>
</dbReference>
<evidence type="ECO:0000313" key="2">
    <source>
        <dbReference type="EMBL" id="WPY00837.1"/>
    </source>
</evidence>
<dbReference type="Proteomes" id="UP001326613">
    <property type="component" value="Chromosome"/>
</dbReference>
<sequence>MKIINVTFTTRIGGLEQVFLDYNECIKSTNNQIISLVHKKSLLIPLITAPYYAVNNFSKYDIITLVKIYTIINKENPDLIITHGNRAHYMLTQVIRHRLLIHNLLNKPLGANKIKVDIPIIGICHDYSFAHIIRCNYIISVSNDMRQQLISKGYPVDQIFHIPNMIKIPADLTYSPPQPKAIPVIGILARLEKIKGVDIFVKALASLKQQNVVFKAKIAGNGVEYNNIKNLIYKYNLHNEIKMIGWIDNKKDFFNSIDILCVPSRYEPFGLVILESFLHSIPVIVSNVPGPMEIVQHGINGLVFESENHDDLSDAIKRLIEEQELAKYLTLSAFERIKTYDMVEISSRLVKFFQNVCLINAVNQ</sequence>
<reference evidence="2 3" key="1">
    <citation type="submission" date="2022-10" db="EMBL/GenBank/DDBJ databases">
        <title>Host association and intracellularity evolved multiple times independently in the Rickettsiales.</title>
        <authorList>
            <person name="Castelli M."/>
            <person name="Nardi T."/>
            <person name="Gammuto L."/>
            <person name="Bellinzona G."/>
            <person name="Sabaneyeva E."/>
            <person name="Potekhin A."/>
            <person name="Serra V."/>
            <person name="Petroni G."/>
            <person name="Sassera D."/>
        </authorList>
    </citation>
    <scope>NUCLEOTIDE SEQUENCE [LARGE SCALE GENOMIC DNA]</scope>
    <source>
        <strain evidence="2 3">Kr 154-4</strain>
    </source>
</reference>
<evidence type="ECO:0000259" key="1">
    <source>
        <dbReference type="Pfam" id="PF00534"/>
    </source>
</evidence>
<dbReference type="Pfam" id="PF00534">
    <property type="entry name" value="Glycos_transf_1"/>
    <property type="match status" value="1"/>
</dbReference>
<gene>
    <name evidence="2" type="ORF">Trichorick_00726</name>
</gene>
<accession>A0ABZ0UUR8</accession>
<evidence type="ECO:0000313" key="3">
    <source>
        <dbReference type="Proteomes" id="UP001326613"/>
    </source>
</evidence>
<dbReference type="CDD" id="cd03801">
    <property type="entry name" value="GT4_PimA-like"/>
    <property type="match status" value="1"/>
</dbReference>
<proteinExistence type="predicted"/>